<proteinExistence type="predicted"/>
<dbReference type="Pfam" id="PF01047">
    <property type="entry name" value="MarR"/>
    <property type="match status" value="1"/>
</dbReference>
<evidence type="ECO:0000313" key="2">
    <source>
        <dbReference type="EMBL" id="MBC5768003.1"/>
    </source>
</evidence>
<evidence type="ECO:0000313" key="3">
    <source>
        <dbReference type="Proteomes" id="UP000596827"/>
    </source>
</evidence>
<dbReference type="InterPro" id="IPR036390">
    <property type="entry name" value="WH_DNA-bd_sf"/>
</dbReference>
<dbReference type="RefSeq" id="WP_187084494.1">
    <property type="nucleotide sequence ID" value="NZ_JACORU010000014.1"/>
</dbReference>
<dbReference type="GO" id="GO:0003700">
    <property type="term" value="F:DNA-binding transcription factor activity"/>
    <property type="evidence" value="ECO:0007669"/>
    <property type="project" value="InterPro"/>
</dbReference>
<protein>
    <submittedName>
        <fullName evidence="2">MarR family transcriptional regulator</fullName>
    </submittedName>
</protein>
<gene>
    <name evidence="2" type="ORF">H8R02_26300</name>
</gene>
<accession>A0A923MCT4</accession>
<feature type="domain" description="HTH marR-type" evidence="1">
    <location>
        <begin position="34"/>
        <end position="85"/>
    </location>
</feature>
<dbReference type="AlphaFoldDB" id="A0A923MCT4"/>
<dbReference type="SUPFAM" id="SSF46785">
    <property type="entry name" value="Winged helix' DNA-binding domain"/>
    <property type="match status" value="1"/>
</dbReference>
<dbReference type="Proteomes" id="UP000596827">
    <property type="component" value="Unassembled WGS sequence"/>
</dbReference>
<comment type="caution">
    <text evidence="2">The sequence shown here is derived from an EMBL/GenBank/DDBJ whole genome shotgun (WGS) entry which is preliminary data.</text>
</comment>
<organism evidence="2 3">
    <name type="scientific">Ramlibacter albus</name>
    <dbReference type="NCBI Taxonomy" id="2079448"/>
    <lineage>
        <taxon>Bacteria</taxon>
        <taxon>Pseudomonadati</taxon>
        <taxon>Pseudomonadota</taxon>
        <taxon>Betaproteobacteria</taxon>
        <taxon>Burkholderiales</taxon>
        <taxon>Comamonadaceae</taxon>
        <taxon>Ramlibacter</taxon>
    </lineage>
</organism>
<evidence type="ECO:0000259" key="1">
    <source>
        <dbReference type="Pfam" id="PF01047"/>
    </source>
</evidence>
<dbReference type="InterPro" id="IPR000835">
    <property type="entry name" value="HTH_MarR-typ"/>
</dbReference>
<dbReference type="EMBL" id="JACORU010000014">
    <property type="protein sequence ID" value="MBC5768003.1"/>
    <property type="molecule type" value="Genomic_DNA"/>
</dbReference>
<sequence>MSAVELQALFERERVHAAATSRLDEALGRLHGMSWADFVLLQHLHDAPGAAPEPQLAAALCVSRSRLLVQVRPLEKLGLVTRSAQEAGRSVGLTALGLRMLREARKTAALACLRMAQARG</sequence>
<dbReference type="InterPro" id="IPR036388">
    <property type="entry name" value="WH-like_DNA-bd_sf"/>
</dbReference>
<reference evidence="2" key="1">
    <citation type="submission" date="2020-08" db="EMBL/GenBank/DDBJ databases">
        <title>Ramlibacter sp. GTP1 16S ribosomal RNA gene genome sequencing and assembly.</title>
        <authorList>
            <person name="Kang M."/>
        </authorList>
    </citation>
    <scope>NUCLEOTIDE SEQUENCE</scope>
    <source>
        <strain evidence="2">GTP1</strain>
    </source>
</reference>
<dbReference type="Gene3D" id="1.10.10.10">
    <property type="entry name" value="Winged helix-like DNA-binding domain superfamily/Winged helix DNA-binding domain"/>
    <property type="match status" value="1"/>
</dbReference>
<name>A0A923MCT4_9BURK</name>
<keyword evidence="3" id="KW-1185">Reference proteome</keyword>